<reference evidence="2" key="1">
    <citation type="submission" date="2020-09" db="EMBL/GenBank/DDBJ databases">
        <authorList>
            <person name="Kim M.K."/>
        </authorList>
    </citation>
    <scope>NUCLEOTIDE SEQUENCE</scope>
    <source>
        <strain evidence="2">BT702</strain>
    </source>
</reference>
<protein>
    <recommendedName>
        <fullName evidence="4">Lipoprotein</fullName>
    </recommendedName>
</protein>
<evidence type="ECO:0000256" key="1">
    <source>
        <dbReference type="SAM" id="SignalP"/>
    </source>
</evidence>
<evidence type="ECO:0000313" key="3">
    <source>
        <dbReference type="Proteomes" id="UP000598820"/>
    </source>
</evidence>
<dbReference type="EMBL" id="JACWZY010000030">
    <property type="protein sequence ID" value="MBD2704274.1"/>
    <property type="molecule type" value="Genomic_DNA"/>
</dbReference>
<sequence>MKLRFLICLLLIGFTSCSDSSEQLTSLYQAQSADLERIANQLINEKHVRGLTLGNPCEMINGWRRCQPSAPWENWDIQKKRKVYQPSLSAVLAHEKISLATYAGYSNFLKMNSLTSIDRAAECDECVTFEKDLHGLFYTRTTTFQLRQDHEYLSVKKLDAHWYVYTRDWN</sequence>
<gene>
    <name evidence="2" type="ORF">IC229_26760</name>
</gene>
<keyword evidence="1" id="KW-0732">Signal</keyword>
<feature type="chain" id="PRO_5037356619" description="Lipoprotein" evidence="1">
    <location>
        <begin position="21"/>
        <end position="170"/>
    </location>
</feature>
<name>A0A926Y0D9_9BACT</name>
<organism evidence="2 3">
    <name type="scientific">Spirosoma profusum</name>
    <dbReference type="NCBI Taxonomy" id="2771354"/>
    <lineage>
        <taxon>Bacteria</taxon>
        <taxon>Pseudomonadati</taxon>
        <taxon>Bacteroidota</taxon>
        <taxon>Cytophagia</taxon>
        <taxon>Cytophagales</taxon>
        <taxon>Cytophagaceae</taxon>
        <taxon>Spirosoma</taxon>
    </lineage>
</organism>
<dbReference type="AlphaFoldDB" id="A0A926Y0D9"/>
<evidence type="ECO:0008006" key="4">
    <source>
        <dbReference type="Google" id="ProtNLM"/>
    </source>
</evidence>
<keyword evidence="3" id="KW-1185">Reference proteome</keyword>
<comment type="caution">
    <text evidence="2">The sequence shown here is derived from an EMBL/GenBank/DDBJ whole genome shotgun (WGS) entry which is preliminary data.</text>
</comment>
<dbReference type="PROSITE" id="PS51257">
    <property type="entry name" value="PROKAR_LIPOPROTEIN"/>
    <property type="match status" value="1"/>
</dbReference>
<dbReference type="Proteomes" id="UP000598820">
    <property type="component" value="Unassembled WGS sequence"/>
</dbReference>
<evidence type="ECO:0000313" key="2">
    <source>
        <dbReference type="EMBL" id="MBD2704274.1"/>
    </source>
</evidence>
<proteinExistence type="predicted"/>
<feature type="signal peptide" evidence="1">
    <location>
        <begin position="1"/>
        <end position="20"/>
    </location>
</feature>
<dbReference type="RefSeq" id="WP_190890717.1">
    <property type="nucleotide sequence ID" value="NZ_JACWZY010000030.1"/>
</dbReference>
<accession>A0A926Y0D9</accession>